<sequence>MGPPSAKISSGSSAGRRRARVRAAASFRHLASSALGVGIHRSNSSRSHLCSRSRRNTGELALYNRSPCTYLSSWSSFGRGSRLKFDDAFAWTTPYPISHHVGSELNSWRSWSSCLLNFTAGSEDHY</sequence>
<dbReference type="AlphaFoldDB" id="A0A6H5I2U6"/>
<evidence type="ECO:0000313" key="2">
    <source>
        <dbReference type="Proteomes" id="UP000479190"/>
    </source>
</evidence>
<name>A0A6H5I2U6_9HYME</name>
<protein>
    <submittedName>
        <fullName evidence="1">Uncharacterized protein</fullName>
    </submittedName>
</protein>
<proteinExistence type="predicted"/>
<reference evidence="1 2" key="1">
    <citation type="submission" date="2020-02" db="EMBL/GenBank/DDBJ databases">
        <authorList>
            <person name="Ferguson B K."/>
        </authorList>
    </citation>
    <scope>NUCLEOTIDE SEQUENCE [LARGE SCALE GENOMIC DNA]</scope>
</reference>
<gene>
    <name evidence="1" type="ORF">TBRA_LOCUS2684</name>
</gene>
<organism evidence="1 2">
    <name type="scientific">Trichogramma brassicae</name>
    <dbReference type="NCBI Taxonomy" id="86971"/>
    <lineage>
        <taxon>Eukaryota</taxon>
        <taxon>Metazoa</taxon>
        <taxon>Ecdysozoa</taxon>
        <taxon>Arthropoda</taxon>
        <taxon>Hexapoda</taxon>
        <taxon>Insecta</taxon>
        <taxon>Pterygota</taxon>
        <taxon>Neoptera</taxon>
        <taxon>Endopterygota</taxon>
        <taxon>Hymenoptera</taxon>
        <taxon>Apocrita</taxon>
        <taxon>Proctotrupomorpha</taxon>
        <taxon>Chalcidoidea</taxon>
        <taxon>Trichogrammatidae</taxon>
        <taxon>Trichogramma</taxon>
    </lineage>
</organism>
<keyword evidence="2" id="KW-1185">Reference proteome</keyword>
<dbReference type="EMBL" id="CADCXV010000513">
    <property type="protein sequence ID" value="CAB0030688.1"/>
    <property type="molecule type" value="Genomic_DNA"/>
</dbReference>
<evidence type="ECO:0000313" key="1">
    <source>
        <dbReference type="EMBL" id="CAB0030688.1"/>
    </source>
</evidence>
<accession>A0A6H5I2U6</accession>
<dbReference type="Proteomes" id="UP000479190">
    <property type="component" value="Unassembled WGS sequence"/>
</dbReference>